<sequence>MTGVAAAQGNPRRRDVLDVLRSAAGPLGVAETAERTGVHPNTVRFHLDALVAEGRVERRTEEPRRAGRRPGPGRPRTVYAPRPGMDRAGVRGYHLLARMLLAELASRGPGARDAAVRTGRAWGRSLAQPPSRSQPQAVPRAESLPLPLPLPLPTPTPSGPSPTAAESADRLVALLGDLGFDPVSEGSGGDGPPRRIRLRHCPFLELAEEYGELVCPLHLGLMQGALAELGASLTASGLEPFATAESCLAHLAAAPAEAAAAE</sequence>
<proteinExistence type="predicted"/>
<comment type="caution">
    <text evidence="3">The sequence shown here is derived from an EMBL/GenBank/DDBJ whole genome shotgun (WGS) entry which is preliminary data.</text>
</comment>
<protein>
    <submittedName>
        <fullName evidence="3">Helix-turn-helix transcriptional regulator</fullName>
    </submittedName>
</protein>
<evidence type="ECO:0000313" key="4">
    <source>
        <dbReference type="Proteomes" id="UP001595824"/>
    </source>
</evidence>
<dbReference type="InterPro" id="IPR036390">
    <property type="entry name" value="WH_DNA-bd_sf"/>
</dbReference>
<evidence type="ECO:0000313" key="3">
    <source>
        <dbReference type="EMBL" id="MFC4332693.1"/>
    </source>
</evidence>
<dbReference type="RefSeq" id="WP_381744126.1">
    <property type="nucleotide sequence ID" value="NZ_JBHSDP010000029.1"/>
</dbReference>
<organism evidence="3 4">
    <name type="scientific">Streptomyces andamanensis</name>
    <dbReference type="NCBI Taxonomy" id="1565035"/>
    <lineage>
        <taxon>Bacteria</taxon>
        <taxon>Bacillati</taxon>
        <taxon>Actinomycetota</taxon>
        <taxon>Actinomycetes</taxon>
        <taxon>Kitasatosporales</taxon>
        <taxon>Streptomycetaceae</taxon>
        <taxon>Streptomyces</taxon>
    </lineage>
</organism>
<dbReference type="EMBL" id="JBHSDP010000029">
    <property type="protein sequence ID" value="MFC4332693.1"/>
    <property type="molecule type" value="Genomic_DNA"/>
</dbReference>
<reference evidence="4" key="1">
    <citation type="journal article" date="2019" name="Int. J. Syst. Evol. Microbiol.">
        <title>The Global Catalogue of Microorganisms (GCM) 10K type strain sequencing project: providing services to taxonomists for standard genome sequencing and annotation.</title>
        <authorList>
            <consortium name="The Broad Institute Genomics Platform"/>
            <consortium name="The Broad Institute Genome Sequencing Center for Infectious Disease"/>
            <person name="Wu L."/>
            <person name="Ma J."/>
        </authorList>
    </citation>
    <scope>NUCLEOTIDE SEQUENCE [LARGE SCALE GENOMIC DNA]</scope>
    <source>
        <strain evidence="4">PCU 347</strain>
    </source>
</reference>
<name>A0ABV8TQB8_9ACTN</name>
<feature type="region of interest" description="Disordered" evidence="1">
    <location>
        <begin position="123"/>
        <end position="165"/>
    </location>
</feature>
<accession>A0ABV8TQB8</accession>
<dbReference type="Proteomes" id="UP001595824">
    <property type="component" value="Unassembled WGS sequence"/>
</dbReference>
<evidence type="ECO:0000256" key="1">
    <source>
        <dbReference type="SAM" id="MobiDB-lite"/>
    </source>
</evidence>
<feature type="compositionally biased region" description="Basic and acidic residues" evidence="1">
    <location>
        <begin position="55"/>
        <end position="65"/>
    </location>
</feature>
<feature type="compositionally biased region" description="Pro residues" evidence="1">
    <location>
        <begin position="146"/>
        <end position="160"/>
    </location>
</feature>
<evidence type="ECO:0000259" key="2">
    <source>
        <dbReference type="Pfam" id="PF09339"/>
    </source>
</evidence>
<dbReference type="SUPFAM" id="SSF46785">
    <property type="entry name" value="Winged helix' DNA-binding domain"/>
    <property type="match status" value="1"/>
</dbReference>
<dbReference type="Gene3D" id="1.10.10.10">
    <property type="entry name" value="Winged helix-like DNA-binding domain superfamily/Winged helix DNA-binding domain"/>
    <property type="match status" value="1"/>
</dbReference>
<gene>
    <name evidence="3" type="ORF">ACFPC0_33990</name>
</gene>
<dbReference type="InterPro" id="IPR011991">
    <property type="entry name" value="ArsR-like_HTH"/>
</dbReference>
<feature type="region of interest" description="Disordered" evidence="1">
    <location>
        <begin position="55"/>
        <end position="85"/>
    </location>
</feature>
<feature type="domain" description="HTH iclR-type" evidence="2">
    <location>
        <begin position="15"/>
        <end position="58"/>
    </location>
</feature>
<dbReference type="InterPro" id="IPR036388">
    <property type="entry name" value="WH-like_DNA-bd_sf"/>
</dbReference>
<keyword evidence="4" id="KW-1185">Reference proteome</keyword>
<dbReference type="Pfam" id="PF09339">
    <property type="entry name" value="HTH_IclR"/>
    <property type="match status" value="1"/>
</dbReference>
<dbReference type="InterPro" id="IPR005471">
    <property type="entry name" value="Tscrpt_reg_IclR_N"/>
</dbReference>
<dbReference type="CDD" id="cd00090">
    <property type="entry name" value="HTH_ARSR"/>
    <property type="match status" value="1"/>
</dbReference>